<dbReference type="InterPro" id="IPR038377">
    <property type="entry name" value="Na/Glc_symporter_sf"/>
</dbReference>
<reference evidence="16" key="1">
    <citation type="journal article" date="2019" name="Int. J. Syst. Evol. Microbiol.">
        <title>The Global Catalogue of Microorganisms (GCM) 10K type strain sequencing project: providing services to taxonomists for standard genome sequencing and annotation.</title>
        <authorList>
            <consortium name="The Broad Institute Genomics Platform"/>
            <consortium name="The Broad Institute Genome Sequencing Center for Infectious Disease"/>
            <person name="Wu L."/>
            <person name="Ma J."/>
        </authorList>
    </citation>
    <scope>NUCLEOTIDE SEQUENCE [LARGE SCALE GENOMIC DNA]</scope>
    <source>
        <strain evidence="16">CGMCC-1.15741</strain>
    </source>
</reference>
<evidence type="ECO:0000313" key="16">
    <source>
        <dbReference type="Proteomes" id="UP001596303"/>
    </source>
</evidence>
<dbReference type="PANTHER" id="PTHR48086">
    <property type="entry name" value="SODIUM/PROLINE SYMPORTER-RELATED"/>
    <property type="match status" value="1"/>
</dbReference>
<dbReference type="EMBL" id="JBHSSW010000005">
    <property type="protein sequence ID" value="MFC6197701.1"/>
    <property type="molecule type" value="Genomic_DNA"/>
</dbReference>
<feature type="transmembrane region" description="Helical" evidence="14">
    <location>
        <begin position="188"/>
        <end position="209"/>
    </location>
</feature>
<evidence type="ECO:0000256" key="5">
    <source>
        <dbReference type="ARBA" id="ARBA00022692"/>
    </source>
</evidence>
<dbReference type="Pfam" id="PF00474">
    <property type="entry name" value="SSF"/>
    <property type="match status" value="1"/>
</dbReference>
<dbReference type="PROSITE" id="PS50283">
    <property type="entry name" value="NA_SOLUT_SYMP_3"/>
    <property type="match status" value="1"/>
</dbReference>
<feature type="transmembrane region" description="Helical" evidence="14">
    <location>
        <begin position="392"/>
        <end position="412"/>
    </location>
</feature>
<keyword evidence="16" id="KW-1185">Reference proteome</keyword>
<evidence type="ECO:0000256" key="10">
    <source>
        <dbReference type="ARBA" id="ARBA00023136"/>
    </source>
</evidence>
<dbReference type="PANTHER" id="PTHR48086:SF3">
    <property type="entry name" value="SODIUM_PROLINE SYMPORTER"/>
    <property type="match status" value="1"/>
</dbReference>
<keyword evidence="14" id="KW-0997">Cell inner membrane</keyword>
<evidence type="ECO:0000256" key="8">
    <source>
        <dbReference type="ARBA" id="ARBA00023053"/>
    </source>
</evidence>
<keyword evidence="11 14" id="KW-0739">Sodium transport</keyword>
<feature type="transmembrane region" description="Helical" evidence="14">
    <location>
        <begin position="123"/>
        <end position="142"/>
    </location>
</feature>
<evidence type="ECO:0000256" key="4">
    <source>
        <dbReference type="ARBA" id="ARBA00022475"/>
    </source>
</evidence>
<feature type="transmembrane region" description="Helical" evidence="14">
    <location>
        <begin position="446"/>
        <end position="466"/>
    </location>
</feature>
<evidence type="ECO:0000256" key="13">
    <source>
        <dbReference type="RuleBase" id="RU362091"/>
    </source>
</evidence>
<comment type="catalytic activity">
    <reaction evidence="12">
        <text>L-proline(in) + Na(+)(in) = L-proline(out) + Na(+)(out)</text>
        <dbReference type="Rhea" id="RHEA:28967"/>
        <dbReference type="ChEBI" id="CHEBI:29101"/>
        <dbReference type="ChEBI" id="CHEBI:60039"/>
    </reaction>
</comment>
<dbReference type="InterPro" id="IPR011851">
    <property type="entry name" value="Na/Pro_symporter"/>
</dbReference>
<dbReference type="Proteomes" id="UP001596303">
    <property type="component" value="Unassembled WGS sequence"/>
</dbReference>
<feature type="transmembrane region" description="Helical" evidence="14">
    <location>
        <begin position="273"/>
        <end position="299"/>
    </location>
</feature>
<feature type="transmembrane region" description="Helical" evidence="14">
    <location>
        <begin position="229"/>
        <end position="252"/>
    </location>
</feature>
<sequence>MANLDALITLIIYSAILVGIGYWASAKMKSEDDFILADRGLGSVVAGLAYAASTSSAWVLLGFSGFVYSVGLSAFWMVPGILAGYAVVWFWAGHVLQTESKKHDHLTLTDFIVQEASPKAARIIRIVASLMIAFSFSWYIAAQLQGAGQAFDDLFGSGIAIGVIIGAALILLYTFLGGFVAVSLVDTLQGILIGVVAIILPLVAFLHVGGVSGLSDMLAEAPADYSDIMGGRVGMVAIGFVLGLTATGFGALGQPHLLAWIMAARDKKARVQGGAIAVGWGFVVYLGMGVLGLSARVIFGDTGISEGVFFGSAERLLPGILAGVIAATTLSAIMSTVDSQLLVTGAALSHDLGLVRLAPKHKLLISRLAIGLVCVAAIGVTLLMPSSIFERVLFAWVALGGTFGPVVVVRALGWKPSGWGILATMLTGFFLCMGLTFFLAGGPGSIWSTIAPWVGAFAVLLIDKLLAR</sequence>
<evidence type="ECO:0000256" key="14">
    <source>
        <dbReference type="RuleBase" id="RU366012"/>
    </source>
</evidence>
<evidence type="ECO:0000256" key="6">
    <source>
        <dbReference type="ARBA" id="ARBA00022847"/>
    </source>
</evidence>
<evidence type="ECO:0000256" key="9">
    <source>
        <dbReference type="ARBA" id="ARBA00023065"/>
    </source>
</evidence>
<feature type="transmembrane region" description="Helical" evidence="14">
    <location>
        <begin position="154"/>
        <end position="176"/>
    </location>
</feature>
<protein>
    <recommendedName>
        <fullName evidence="14">Sodium/proline symporter</fullName>
    </recommendedName>
    <alternativeName>
        <fullName evidence="14">Proline permease</fullName>
    </alternativeName>
</protein>
<dbReference type="InterPro" id="IPR018212">
    <property type="entry name" value="Na/solute_symporter_CS"/>
</dbReference>
<organism evidence="15 16">
    <name type="scientific">Ponticaulis profundi</name>
    <dbReference type="NCBI Taxonomy" id="2665222"/>
    <lineage>
        <taxon>Bacteria</taxon>
        <taxon>Pseudomonadati</taxon>
        <taxon>Pseudomonadota</taxon>
        <taxon>Alphaproteobacteria</taxon>
        <taxon>Hyphomonadales</taxon>
        <taxon>Hyphomonadaceae</taxon>
        <taxon>Ponticaulis</taxon>
    </lineage>
</organism>
<keyword evidence="10 14" id="KW-0472">Membrane</keyword>
<keyword evidence="4" id="KW-1003">Cell membrane</keyword>
<evidence type="ECO:0000256" key="3">
    <source>
        <dbReference type="ARBA" id="ARBA00022448"/>
    </source>
</evidence>
<dbReference type="InterPro" id="IPR001734">
    <property type="entry name" value="Na/solute_symporter"/>
</dbReference>
<dbReference type="RefSeq" id="WP_377376975.1">
    <property type="nucleotide sequence ID" value="NZ_JBHSSW010000005.1"/>
</dbReference>
<evidence type="ECO:0000313" key="15">
    <source>
        <dbReference type="EMBL" id="MFC6197701.1"/>
    </source>
</evidence>
<comment type="caution">
    <text evidence="15">The sequence shown here is derived from an EMBL/GenBank/DDBJ whole genome shotgun (WGS) entry which is preliminary data.</text>
</comment>
<evidence type="ECO:0000256" key="2">
    <source>
        <dbReference type="ARBA" id="ARBA00006434"/>
    </source>
</evidence>
<dbReference type="PROSITE" id="PS00456">
    <property type="entry name" value="NA_SOLUT_SYMP_1"/>
    <property type="match status" value="1"/>
</dbReference>
<feature type="transmembrane region" description="Helical" evidence="14">
    <location>
        <begin position="364"/>
        <end position="386"/>
    </location>
</feature>
<keyword evidence="6 14" id="KW-0769">Symport</keyword>
<comment type="similarity">
    <text evidence="2 13">Belongs to the sodium:solute symporter (SSF) (TC 2.A.21) family.</text>
</comment>
<dbReference type="CDD" id="cd11475">
    <property type="entry name" value="SLC5sbd_PutP"/>
    <property type="match status" value="1"/>
</dbReference>
<keyword evidence="5 14" id="KW-0812">Transmembrane</keyword>
<gene>
    <name evidence="15" type="ORF">ACFQDM_06400</name>
</gene>
<dbReference type="Gene3D" id="1.20.1730.10">
    <property type="entry name" value="Sodium/glucose cotransporter"/>
    <property type="match status" value="1"/>
</dbReference>
<dbReference type="InterPro" id="IPR050277">
    <property type="entry name" value="Sodium:Solute_Symporter"/>
</dbReference>
<feature type="transmembrane region" description="Helical" evidence="14">
    <location>
        <begin position="419"/>
        <end position="440"/>
    </location>
</feature>
<proteinExistence type="inferred from homology"/>
<name>A0ABW1S7Q3_9PROT</name>
<feature type="transmembrane region" description="Helical" evidence="14">
    <location>
        <begin position="6"/>
        <end position="24"/>
    </location>
</feature>
<keyword evidence="9 14" id="KW-0406">Ion transport</keyword>
<keyword evidence="3 14" id="KW-0813">Transport</keyword>
<keyword evidence="8 14" id="KW-0915">Sodium</keyword>
<keyword evidence="14" id="KW-0029">Amino-acid transport</keyword>
<feature type="transmembrane region" description="Helical" evidence="14">
    <location>
        <begin position="319"/>
        <end position="343"/>
    </location>
</feature>
<feature type="transmembrane region" description="Helical" evidence="14">
    <location>
        <begin position="74"/>
        <end position="92"/>
    </location>
</feature>
<evidence type="ECO:0000256" key="1">
    <source>
        <dbReference type="ARBA" id="ARBA00004651"/>
    </source>
</evidence>
<comment type="subcellular location">
    <subcellularLocation>
        <location evidence="14">Cell inner membrane</location>
        <topology evidence="14">Multi-pass membrane protein</topology>
    </subcellularLocation>
    <subcellularLocation>
        <location evidence="1">Cell membrane</location>
        <topology evidence="1">Multi-pass membrane protein</topology>
    </subcellularLocation>
</comment>
<keyword evidence="7 14" id="KW-1133">Transmembrane helix</keyword>
<comment type="function">
    <text evidence="14">Catalyzes the sodium-dependent uptake of extracellular L-proline.</text>
</comment>
<accession>A0ABW1S7Q3</accession>
<evidence type="ECO:0000256" key="12">
    <source>
        <dbReference type="ARBA" id="ARBA00033708"/>
    </source>
</evidence>
<evidence type="ECO:0000256" key="7">
    <source>
        <dbReference type="ARBA" id="ARBA00022989"/>
    </source>
</evidence>
<feature type="transmembrane region" description="Helical" evidence="14">
    <location>
        <begin position="44"/>
        <end position="68"/>
    </location>
</feature>
<evidence type="ECO:0000256" key="11">
    <source>
        <dbReference type="ARBA" id="ARBA00023201"/>
    </source>
</evidence>